<dbReference type="STRING" id="1123402.SAMN02583745_02946"/>
<dbReference type="RefSeq" id="WP_093322727.1">
    <property type="nucleotide sequence ID" value="NZ_FOHV01000055.1"/>
</dbReference>
<organism evidence="4 5">
    <name type="scientific">Thorsellia anophelis DSM 18579</name>
    <dbReference type="NCBI Taxonomy" id="1123402"/>
    <lineage>
        <taxon>Bacteria</taxon>
        <taxon>Pseudomonadati</taxon>
        <taxon>Pseudomonadota</taxon>
        <taxon>Gammaproteobacteria</taxon>
        <taxon>Enterobacterales</taxon>
        <taxon>Thorselliaceae</taxon>
        <taxon>Thorsellia</taxon>
    </lineage>
</organism>
<dbReference type="Proteomes" id="UP000242642">
    <property type="component" value="Unassembled WGS sequence"/>
</dbReference>
<dbReference type="InterPro" id="IPR006409">
    <property type="entry name" value="G3P_cytidylTrfase"/>
</dbReference>
<gene>
    <name evidence="4" type="ORF">SAMN02583745_02946</name>
</gene>
<dbReference type="InterPro" id="IPR014729">
    <property type="entry name" value="Rossmann-like_a/b/a_fold"/>
</dbReference>
<dbReference type="InterPro" id="IPR004821">
    <property type="entry name" value="Cyt_trans-like"/>
</dbReference>
<dbReference type="AlphaFoldDB" id="A0A1I0G072"/>
<proteinExistence type="predicted"/>
<dbReference type="GO" id="GO:0005737">
    <property type="term" value="C:cytoplasm"/>
    <property type="evidence" value="ECO:0007669"/>
    <property type="project" value="InterPro"/>
</dbReference>
<evidence type="ECO:0000256" key="2">
    <source>
        <dbReference type="ARBA" id="ARBA00022695"/>
    </source>
</evidence>
<dbReference type="GO" id="GO:0046872">
    <property type="term" value="F:metal ion binding"/>
    <property type="evidence" value="ECO:0007669"/>
    <property type="project" value="InterPro"/>
</dbReference>
<evidence type="ECO:0000256" key="1">
    <source>
        <dbReference type="ARBA" id="ARBA00022679"/>
    </source>
</evidence>
<protein>
    <submittedName>
        <fullName evidence="4">Glycerol-3-phosphate cytidylyltransferase</fullName>
    </submittedName>
</protein>
<dbReference type="GO" id="GO:0047348">
    <property type="term" value="F:glycerol-3-phosphate cytidylyltransferase activity"/>
    <property type="evidence" value="ECO:0007669"/>
    <property type="project" value="InterPro"/>
</dbReference>
<dbReference type="PANTHER" id="PTHR43793:SF1">
    <property type="entry name" value="FAD SYNTHASE"/>
    <property type="match status" value="1"/>
</dbReference>
<reference evidence="5" key="1">
    <citation type="submission" date="2016-10" db="EMBL/GenBank/DDBJ databases">
        <authorList>
            <person name="Varghese N."/>
            <person name="Submissions S."/>
        </authorList>
    </citation>
    <scope>NUCLEOTIDE SEQUENCE [LARGE SCALE GENOMIC DNA]</scope>
    <source>
        <strain evidence="5">DSM 18579</strain>
    </source>
</reference>
<accession>A0A1I0G072</accession>
<dbReference type="GO" id="GO:0019350">
    <property type="term" value="P:teichoic acid biosynthetic process"/>
    <property type="evidence" value="ECO:0007669"/>
    <property type="project" value="InterPro"/>
</dbReference>
<dbReference type="NCBIfam" id="TIGR01518">
    <property type="entry name" value="g3p_cytidyltrns"/>
    <property type="match status" value="1"/>
</dbReference>
<evidence type="ECO:0000313" key="4">
    <source>
        <dbReference type="EMBL" id="SET64057.1"/>
    </source>
</evidence>
<dbReference type="InterPro" id="IPR050385">
    <property type="entry name" value="Archaeal_FAD_synthase"/>
</dbReference>
<dbReference type="OrthoDB" id="9802794at2"/>
<dbReference type="EMBL" id="FOHV01000055">
    <property type="protein sequence ID" value="SET64057.1"/>
    <property type="molecule type" value="Genomic_DNA"/>
</dbReference>
<name>A0A1I0G072_9GAMM</name>
<sequence length="140" mass="16172">MKVLTYGSFDIIHLGHINLLKRAKELGSELFVGLSTDEFNFLKNKKPAMDYANRFSVLSSVKYVNYVFPENTWEQKKNDIIKYKIDILVMGDDWKGKFDFLKDFCEVIYLPRTPDISSTGIKTNAHLIMSASDQSIHKKN</sequence>
<feature type="domain" description="Cytidyltransferase-like" evidence="3">
    <location>
        <begin position="4"/>
        <end position="123"/>
    </location>
</feature>
<dbReference type="Pfam" id="PF01467">
    <property type="entry name" value="CTP_transf_like"/>
    <property type="match status" value="1"/>
</dbReference>
<evidence type="ECO:0000259" key="3">
    <source>
        <dbReference type="Pfam" id="PF01467"/>
    </source>
</evidence>
<dbReference type="NCBIfam" id="TIGR00125">
    <property type="entry name" value="cyt_tran_rel"/>
    <property type="match status" value="1"/>
</dbReference>
<keyword evidence="5" id="KW-1185">Reference proteome</keyword>
<keyword evidence="2 4" id="KW-0548">Nucleotidyltransferase</keyword>
<dbReference type="PANTHER" id="PTHR43793">
    <property type="entry name" value="FAD SYNTHASE"/>
    <property type="match status" value="1"/>
</dbReference>
<evidence type="ECO:0000313" key="5">
    <source>
        <dbReference type="Proteomes" id="UP000242642"/>
    </source>
</evidence>
<keyword evidence="1 4" id="KW-0808">Transferase</keyword>
<dbReference type="SUPFAM" id="SSF52374">
    <property type="entry name" value="Nucleotidylyl transferase"/>
    <property type="match status" value="1"/>
</dbReference>
<dbReference type="Gene3D" id="3.40.50.620">
    <property type="entry name" value="HUPs"/>
    <property type="match status" value="1"/>
</dbReference>